<evidence type="ECO:0000256" key="5">
    <source>
        <dbReference type="ARBA" id="ARBA00022741"/>
    </source>
</evidence>
<dbReference type="Proteomes" id="UP001219518">
    <property type="component" value="Unassembled WGS sequence"/>
</dbReference>
<dbReference type="InterPro" id="IPR008271">
    <property type="entry name" value="Ser/Thr_kinase_AS"/>
</dbReference>
<dbReference type="PANTHER" id="PTHR24351">
    <property type="entry name" value="RIBOSOMAL PROTEIN S6 KINASE"/>
    <property type="match status" value="1"/>
</dbReference>
<comment type="caution">
    <text evidence="17">The sequence shown here is derived from an EMBL/GenBank/DDBJ whole genome shotgun (WGS) entry which is preliminary data.</text>
</comment>
<protein>
    <recommendedName>
        <fullName evidence="10">Ribosomal protein S6 kinase</fullName>
        <ecNumber evidence="10">2.7.11.1</ecNumber>
    </recommendedName>
</protein>
<feature type="region of interest" description="Disordered" evidence="14">
    <location>
        <begin position="406"/>
        <end position="426"/>
    </location>
</feature>
<dbReference type="InterPro" id="IPR016238">
    <property type="entry name" value="Ribosomal_S6_kinase"/>
</dbReference>
<dbReference type="AlphaFoldDB" id="A0AAE1LTW8"/>
<reference evidence="17" key="1">
    <citation type="submission" date="2021-07" db="EMBL/GenBank/DDBJ databases">
        <authorList>
            <person name="Catto M.A."/>
            <person name="Jacobson A."/>
            <person name="Kennedy G."/>
            <person name="Labadie P."/>
            <person name="Hunt B.G."/>
            <person name="Srinivasan R."/>
        </authorList>
    </citation>
    <scope>NUCLEOTIDE SEQUENCE</scope>
    <source>
        <strain evidence="17">PL_HMW_Pooled</strain>
        <tissue evidence="17">Head</tissue>
    </source>
</reference>
<keyword evidence="18" id="KW-1185">Reference proteome</keyword>
<accession>A0AAE1LTW8</accession>
<evidence type="ECO:0000259" key="16">
    <source>
        <dbReference type="PROSITE" id="PS51285"/>
    </source>
</evidence>
<keyword evidence="6 10" id="KW-0418">Kinase</keyword>
<feature type="active site" description="Proton acceptor" evidence="11">
    <location>
        <position position="194"/>
    </location>
</feature>
<evidence type="ECO:0000256" key="12">
    <source>
        <dbReference type="PIRSR" id="PIRSR000605-51"/>
    </source>
</evidence>
<keyword evidence="2 10" id="KW-0723">Serine/threonine-protein kinase</keyword>
<reference evidence="17" key="2">
    <citation type="journal article" date="2023" name="BMC Genomics">
        <title>Pest status, molecular evolution, and epigenetic factors derived from the genome assembly of Frankliniella fusca, a thysanopteran phytovirus vector.</title>
        <authorList>
            <person name="Catto M.A."/>
            <person name="Labadie P.E."/>
            <person name="Jacobson A.L."/>
            <person name="Kennedy G.G."/>
            <person name="Srinivasan R."/>
            <person name="Hunt B.G."/>
        </authorList>
    </citation>
    <scope>NUCLEOTIDE SEQUENCE</scope>
    <source>
        <strain evidence="17">PL_HMW_Pooled</strain>
    </source>
</reference>
<feature type="domain" description="Protein kinase" evidence="15">
    <location>
        <begin position="67"/>
        <end position="328"/>
    </location>
</feature>
<comment type="catalytic activity">
    <reaction evidence="8 10">
        <text>L-threonyl-[protein] + ATP = O-phospho-L-threonyl-[protein] + ADP + H(+)</text>
        <dbReference type="Rhea" id="RHEA:46608"/>
        <dbReference type="Rhea" id="RHEA-COMP:11060"/>
        <dbReference type="Rhea" id="RHEA-COMP:11605"/>
        <dbReference type="ChEBI" id="CHEBI:15378"/>
        <dbReference type="ChEBI" id="CHEBI:30013"/>
        <dbReference type="ChEBI" id="CHEBI:30616"/>
        <dbReference type="ChEBI" id="CHEBI:61977"/>
        <dbReference type="ChEBI" id="CHEBI:456216"/>
        <dbReference type="EC" id="2.7.11.1"/>
    </reaction>
</comment>
<dbReference type="PROSITE" id="PS00108">
    <property type="entry name" value="PROTEIN_KINASE_ST"/>
    <property type="match status" value="1"/>
</dbReference>
<evidence type="ECO:0000256" key="6">
    <source>
        <dbReference type="ARBA" id="ARBA00022777"/>
    </source>
</evidence>
<dbReference type="PROSITE" id="PS51285">
    <property type="entry name" value="AGC_KINASE_CTER"/>
    <property type="match status" value="1"/>
</dbReference>
<evidence type="ECO:0000256" key="2">
    <source>
        <dbReference type="ARBA" id="ARBA00022527"/>
    </source>
</evidence>
<dbReference type="InterPro" id="IPR000961">
    <property type="entry name" value="AGC-kinase_C"/>
</dbReference>
<dbReference type="FunFam" id="3.30.200.20:FF:000587">
    <property type="entry name" value="Non-specific serine/threonine protein kinase"/>
    <property type="match status" value="1"/>
</dbReference>
<dbReference type="GO" id="GO:0007165">
    <property type="term" value="P:signal transduction"/>
    <property type="evidence" value="ECO:0007669"/>
    <property type="project" value="InterPro"/>
</dbReference>
<evidence type="ECO:0000259" key="15">
    <source>
        <dbReference type="PROSITE" id="PS50011"/>
    </source>
</evidence>
<dbReference type="GO" id="GO:0004674">
    <property type="term" value="F:protein serine/threonine kinase activity"/>
    <property type="evidence" value="ECO:0007669"/>
    <property type="project" value="UniProtKB-KW"/>
</dbReference>
<evidence type="ECO:0000256" key="10">
    <source>
        <dbReference type="PIRNR" id="PIRNR000605"/>
    </source>
</evidence>
<evidence type="ECO:0000256" key="13">
    <source>
        <dbReference type="PROSITE-ProRule" id="PRU10141"/>
    </source>
</evidence>
<keyword evidence="4 10" id="KW-0808">Transferase</keyword>
<proteinExistence type="inferred from homology"/>
<keyword evidence="3" id="KW-0597">Phosphoprotein</keyword>
<dbReference type="PROSITE" id="PS00107">
    <property type="entry name" value="PROTEIN_KINASE_ATP"/>
    <property type="match status" value="1"/>
</dbReference>
<dbReference type="EMBL" id="JAHWGI010001412">
    <property type="protein sequence ID" value="KAK3930694.1"/>
    <property type="molecule type" value="Genomic_DNA"/>
</dbReference>
<feature type="binding site" evidence="12 13">
    <location>
        <position position="99"/>
    </location>
    <ligand>
        <name>ATP</name>
        <dbReference type="ChEBI" id="CHEBI:30616"/>
    </ligand>
</feature>
<comment type="similarity">
    <text evidence="1 10">Belongs to the protein kinase superfamily. AGC Ser/Thr protein kinase family. S6 kinase subfamily.</text>
</comment>
<evidence type="ECO:0000256" key="3">
    <source>
        <dbReference type="ARBA" id="ARBA00022553"/>
    </source>
</evidence>
<dbReference type="InterPro" id="IPR011009">
    <property type="entry name" value="Kinase-like_dom_sf"/>
</dbReference>
<gene>
    <name evidence="17" type="ORF">KUF71_024051</name>
</gene>
<dbReference type="Gene3D" id="1.10.510.10">
    <property type="entry name" value="Transferase(Phosphotransferase) domain 1"/>
    <property type="match status" value="1"/>
</dbReference>
<evidence type="ECO:0000256" key="4">
    <source>
        <dbReference type="ARBA" id="ARBA00022679"/>
    </source>
</evidence>
<feature type="binding site" evidence="12">
    <location>
        <begin position="73"/>
        <end position="81"/>
    </location>
    <ligand>
        <name>ATP</name>
        <dbReference type="ChEBI" id="CHEBI:30616"/>
    </ligand>
</feature>
<dbReference type="SMART" id="SM00133">
    <property type="entry name" value="S_TK_X"/>
    <property type="match status" value="1"/>
</dbReference>
<dbReference type="PIRSF" id="PIRSF000605">
    <property type="entry name" value="Ribsml_S6_kin_1"/>
    <property type="match status" value="1"/>
</dbReference>
<evidence type="ECO:0000256" key="8">
    <source>
        <dbReference type="ARBA" id="ARBA00047899"/>
    </source>
</evidence>
<evidence type="ECO:0000256" key="14">
    <source>
        <dbReference type="SAM" id="MobiDB-lite"/>
    </source>
</evidence>
<feature type="domain" description="AGC-kinase C-terminal" evidence="16">
    <location>
        <begin position="329"/>
        <end position="399"/>
    </location>
</feature>
<evidence type="ECO:0000313" key="18">
    <source>
        <dbReference type="Proteomes" id="UP001219518"/>
    </source>
</evidence>
<dbReference type="GO" id="GO:0005524">
    <property type="term" value="F:ATP binding"/>
    <property type="evidence" value="ECO:0007669"/>
    <property type="project" value="UniProtKB-UniRule"/>
</dbReference>
<dbReference type="InterPro" id="IPR017441">
    <property type="entry name" value="Protein_kinase_ATP_BS"/>
</dbReference>
<dbReference type="Pfam" id="PF00069">
    <property type="entry name" value="Pkinase"/>
    <property type="match status" value="1"/>
</dbReference>
<keyword evidence="7 10" id="KW-0067">ATP-binding</keyword>
<evidence type="ECO:0000313" key="17">
    <source>
        <dbReference type="EMBL" id="KAK3930694.1"/>
    </source>
</evidence>
<dbReference type="Gene3D" id="3.30.200.20">
    <property type="entry name" value="Phosphorylase Kinase, domain 1"/>
    <property type="match status" value="1"/>
</dbReference>
<keyword evidence="5 10" id="KW-0547">Nucleotide-binding</keyword>
<name>A0AAE1LTW8_9NEOP</name>
<comment type="catalytic activity">
    <reaction evidence="9 10">
        <text>L-seryl-[protein] + ATP = O-phospho-L-seryl-[protein] + ADP + H(+)</text>
        <dbReference type="Rhea" id="RHEA:17989"/>
        <dbReference type="Rhea" id="RHEA-COMP:9863"/>
        <dbReference type="Rhea" id="RHEA-COMP:11604"/>
        <dbReference type="ChEBI" id="CHEBI:15378"/>
        <dbReference type="ChEBI" id="CHEBI:29999"/>
        <dbReference type="ChEBI" id="CHEBI:30616"/>
        <dbReference type="ChEBI" id="CHEBI:83421"/>
        <dbReference type="ChEBI" id="CHEBI:456216"/>
        <dbReference type="EC" id="2.7.11.1"/>
    </reaction>
</comment>
<dbReference type="Pfam" id="PF00433">
    <property type="entry name" value="Pkinase_C"/>
    <property type="match status" value="1"/>
</dbReference>
<dbReference type="PROSITE" id="PS50011">
    <property type="entry name" value="PROTEIN_KINASE_DOM"/>
    <property type="match status" value="1"/>
</dbReference>
<dbReference type="EC" id="2.7.11.1" evidence="10"/>
<evidence type="ECO:0000256" key="7">
    <source>
        <dbReference type="ARBA" id="ARBA00022840"/>
    </source>
</evidence>
<evidence type="ECO:0000256" key="9">
    <source>
        <dbReference type="ARBA" id="ARBA00048679"/>
    </source>
</evidence>
<dbReference type="FunFam" id="1.10.510.10:FF:000092">
    <property type="entry name" value="Ribosomal protein S6 kinase"/>
    <property type="match status" value="1"/>
</dbReference>
<sequence>MAGVFDIELHDEDTGQLDEFDDDTIDVEEDGYDPDPNVNAIFDSEDLETVQISEQNVGKEKTGPQDFELLKVLGKGGYGKVFQVKKRSGQDSGTIFAMKVLRKASIVRNQKDTAHTKAERNILEAVKHPFIVDLMYAFQTGGKLYLILEYLSGGELFMHLEREGIFLEDTAVFYLSEIILALEHLHRQGIIYRDLKPENILLDAQGHVKLTDFGLCKEHIQEGIVTHTFCGTIEYMAPEILTRSGHGKAVDWWSLGALMYDMVTGTPPFTAENRKKTIEKILKGRLMLPQYLTADARDLIRKLLKRQVHQRLGSAPSDGEGIRAHNFFKHICWDDVLSRKLEPPFKPSLSGEDDVSQFDIKFTNQPPVDSPDESTLSASANMVFQGFTYVAPSVLEEMHKGPRIVKARSPRKGPFGTSGPGPHSMRTPFSPRHMLQALPHGHALSGFTFGHQAPLDPNPCQEEYMEVQSPNV</sequence>
<dbReference type="InterPro" id="IPR000719">
    <property type="entry name" value="Prot_kinase_dom"/>
</dbReference>
<evidence type="ECO:0000256" key="1">
    <source>
        <dbReference type="ARBA" id="ARBA00009804"/>
    </source>
</evidence>
<organism evidence="17 18">
    <name type="scientific">Frankliniella fusca</name>
    <dbReference type="NCBI Taxonomy" id="407009"/>
    <lineage>
        <taxon>Eukaryota</taxon>
        <taxon>Metazoa</taxon>
        <taxon>Ecdysozoa</taxon>
        <taxon>Arthropoda</taxon>
        <taxon>Hexapoda</taxon>
        <taxon>Insecta</taxon>
        <taxon>Pterygota</taxon>
        <taxon>Neoptera</taxon>
        <taxon>Paraneoptera</taxon>
        <taxon>Thysanoptera</taxon>
        <taxon>Terebrantia</taxon>
        <taxon>Thripoidea</taxon>
        <taxon>Thripidae</taxon>
        <taxon>Frankliniella</taxon>
    </lineage>
</organism>
<evidence type="ECO:0000256" key="11">
    <source>
        <dbReference type="PIRSR" id="PIRSR000605-50"/>
    </source>
</evidence>
<dbReference type="SUPFAM" id="SSF56112">
    <property type="entry name" value="Protein kinase-like (PK-like)"/>
    <property type="match status" value="1"/>
</dbReference>
<dbReference type="InterPro" id="IPR017892">
    <property type="entry name" value="Pkinase_C"/>
</dbReference>
<dbReference type="SMART" id="SM00220">
    <property type="entry name" value="S_TKc"/>
    <property type="match status" value="1"/>
</dbReference>
<dbReference type="CDD" id="cd05584">
    <property type="entry name" value="STKc_p70S6K"/>
    <property type="match status" value="1"/>
</dbReference>